<dbReference type="AlphaFoldDB" id="A0A195AT14"/>
<protein>
    <submittedName>
        <fullName evidence="2">Uncharacterized protein</fullName>
    </submittedName>
</protein>
<evidence type="ECO:0000313" key="3">
    <source>
        <dbReference type="Proteomes" id="UP000078540"/>
    </source>
</evidence>
<dbReference type="EMBL" id="KQ976746">
    <property type="protein sequence ID" value="KYM75336.1"/>
    <property type="molecule type" value="Genomic_DNA"/>
</dbReference>
<feature type="region of interest" description="Disordered" evidence="1">
    <location>
        <begin position="1"/>
        <end position="23"/>
    </location>
</feature>
<gene>
    <name evidence="2" type="ORF">ALC53_14244</name>
</gene>
<organism evidence="2 3">
    <name type="scientific">Atta colombica</name>
    <dbReference type="NCBI Taxonomy" id="520822"/>
    <lineage>
        <taxon>Eukaryota</taxon>
        <taxon>Metazoa</taxon>
        <taxon>Ecdysozoa</taxon>
        <taxon>Arthropoda</taxon>
        <taxon>Hexapoda</taxon>
        <taxon>Insecta</taxon>
        <taxon>Pterygota</taxon>
        <taxon>Neoptera</taxon>
        <taxon>Endopterygota</taxon>
        <taxon>Hymenoptera</taxon>
        <taxon>Apocrita</taxon>
        <taxon>Aculeata</taxon>
        <taxon>Formicoidea</taxon>
        <taxon>Formicidae</taxon>
        <taxon>Myrmicinae</taxon>
        <taxon>Atta</taxon>
    </lineage>
</organism>
<evidence type="ECO:0000313" key="2">
    <source>
        <dbReference type="EMBL" id="KYM75336.1"/>
    </source>
</evidence>
<proteinExistence type="predicted"/>
<accession>A0A195AT14</accession>
<keyword evidence="3" id="KW-1185">Reference proteome</keyword>
<sequence>MAMAGGREREEVEREVMGDGVRVGEDGRGHYGNHAWVSGLRIGEMVWDRERGVYLGELTTPGTICTFDSSRPQSVISCFDFNC</sequence>
<dbReference type="Proteomes" id="UP000078540">
    <property type="component" value="Unassembled WGS sequence"/>
</dbReference>
<evidence type="ECO:0000256" key="1">
    <source>
        <dbReference type="SAM" id="MobiDB-lite"/>
    </source>
</evidence>
<name>A0A195AT14_9HYME</name>
<reference evidence="2 3" key="1">
    <citation type="submission" date="2015-09" db="EMBL/GenBank/DDBJ databases">
        <title>Atta colombica WGS genome.</title>
        <authorList>
            <person name="Nygaard S."/>
            <person name="Hu H."/>
            <person name="Boomsma J."/>
            <person name="Zhang G."/>
        </authorList>
    </citation>
    <scope>NUCLEOTIDE SEQUENCE [LARGE SCALE GENOMIC DNA]</scope>
    <source>
        <strain evidence="2">Treedump-2</strain>
        <tissue evidence="2">Whole body</tissue>
    </source>
</reference>